<keyword evidence="1" id="KW-0812">Transmembrane</keyword>
<name>X1ITL6_9ZZZZ</name>
<protein>
    <recommendedName>
        <fullName evidence="3">Major facilitator superfamily (MFS) profile domain-containing protein</fullName>
    </recommendedName>
</protein>
<keyword evidence="1" id="KW-1133">Transmembrane helix</keyword>
<reference evidence="2" key="1">
    <citation type="journal article" date="2014" name="Front. Microbiol.">
        <title>High frequency of phylogenetically diverse reductive dehalogenase-homologous genes in deep subseafloor sedimentary metagenomes.</title>
        <authorList>
            <person name="Kawai M."/>
            <person name="Futagami T."/>
            <person name="Toyoda A."/>
            <person name="Takaki Y."/>
            <person name="Nishi S."/>
            <person name="Hori S."/>
            <person name="Arai W."/>
            <person name="Tsubouchi T."/>
            <person name="Morono Y."/>
            <person name="Uchiyama I."/>
            <person name="Ito T."/>
            <person name="Fujiyama A."/>
            <person name="Inagaki F."/>
            <person name="Takami H."/>
        </authorList>
    </citation>
    <scope>NUCLEOTIDE SEQUENCE</scope>
    <source>
        <strain evidence="2">Expedition CK06-06</strain>
    </source>
</reference>
<accession>X1ITL6</accession>
<dbReference type="AlphaFoldDB" id="X1ITL6"/>
<gene>
    <name evidence="2" type="ORF">S03H2_68704</name>
</gene>
<proteinExistence type="predicted"/>
<sequence>MFDVNLIALFPELFITEDERRKANAIRMAFYIIGLLISFVLPTIFIPDFSDPTYLHEFQIFGVIDAVIIIIFGLIFLKISPKERVEFQHEYKNAPSLLESVKTCTKNK</sequence>
<dbReference type="SUPFAM" id="SSF103473">
    <property type="entry name" value="MFS general substrate transporter"/>
    <property type="match status" value="1"/>
</dbReference>
<evidence type="ECO:0000256" key="1">
    <source>
        <dbReference type="SAM" id="Phobius"/>
    </source>
</evidence>
<evidence type="ECO:0000313" key="2">
    <source>
        <dbReference type="EMBL" id="GAH85786.1"/>
    </source>
</evidence>
<organism evidence="2">
    <name type="scientific">marine sediment metagenome</name>
    <dbReference type="NCBI Taxonomy" id="412755"/>
    <lineage>
        <taxon>unclassified sequences</taxon>
        <taxon>metagenomes</taxon>
        <taxon>ecological metagenomes</taxon>
    </lineage>
</organism>
<dbReference type="Pfam" id="PF13347">
    <property type="entry name" value="MFS_2"/>
    <property type="match status" value="1"/>
</dbReference>
<dbReference type="InterPro" id="IPR036259">
    <property type="entry name" value="MFS_trans_sf"/>
</dbReference>
<feature type="transmembrane region" description="Helical" evidence="1">
    <location>
        <begin position="28"/>
        <end position="46"/>
    </location>
</feature>
<feature type="transmembrane region" description="Helical" evidence="1">
    <location>
        <begin position="58"/>
        <end position="77"/>
    </location>
</feature>
<dbReference type="EMBL" id="BARU01045218">
    <property type="protein sequence ID" value="GAH85786.1"/>
    <property type="molecule type" value="Genomic_DNA"/>
</dbReference>
<keyword evidence="1" id="KW-0472">Membrane</keyword>
<comment type="caution">
    <text evidence="2">The sequence shown here is derived from an EMBL/GenBank/DDBJ whole genome shotgun (WGS) entry which is preliminary data.</text>
</comment>
<evidence type="ECO:0008006" key="3">
    <source>
        <dbReference type="Google" id="ProtNLM"/>
    </source>
</evidence>
<feature type="non-terminal residue" evidence="2">
    <location>
        <position position="108"/>
    </location>
</feature>